<dbReference type="InterPro" id="IPR050708">
    <property type="entry name" value="T6SS_VgrG/RHS"/>
</dbReference>
<accession>A0A1W6ZHG9</accession>
<dbReference type="EMBL" id="CP021111">
    <property type="protein sequence ID" value="ARP96705.1"/>
    <property type="molecule type" value="Genomic_DNA"/>
</dbReference>
<keyword evidence="7" id="KW-1185">Reference proteome</keyword>
<dbReference type="InterPro" id="IPR017847">
    <property type="entry name" value="T6SS_RhsGE_Vgr_subset"/>
</dbReference>
<comment type="subcellular location">
    <subcellularLocation>
        <location evidence="1">Secreted</location>
    </subcellularLocation>
</comment>
<dbReference type="KEGG" id="bgm:CAL15_21440"/>
<comment type="similarity">
    <text evidence="2">Belongs to the VgrG protein family.</text>
</comment>
<dbReference type="NCBIfam" id="TIGR03361">
    <property type="entry name" value="VI_Rhs_Vgr"/>
    <property type="match status" value="1"/>
</dbReference>
<dbReference type="PANTHER" id="PTHR32305">
    <property type="match status" value="1"/>
</dbReference>
<dbReference type="Gene3D" id="3.55.50.10">
    <property type="entry name" value="Baseplate protein-like domains"/>
    <property type="match status" value="1"/>
</dbReference>
<evidence type="ECO:0000256" key="2">
    <source>
        <dbReference type="ARBA" id="ARBA00005558"/>
    </source>
</evidence>
<sequence>MNRHVVLKISQPELEFRALSGTESMSALFEFELEMTSPSYSLDLRQMLGNPVTLEIALEPMGTRYLNGQITRCTLVGRASPTSRHYVYRATVRPWLWYLTQTVDSKIFQGKTVPEVLQDVLSEYGFPVETRLGGGYRQWEYCVQYQETDFNFISRLMEHEGIHYWFEHTDGKHTLVLGDETAQHQPLDGDPLLPYIGPDRLTQPIREYVSYWAPAEQITPGKFATVDYDFKKPTASLDALRSNPGQYAHGDLEVYEWMGGYTEPDQGERYSLVQLEALQVQQATVEGLSNARAMTTGRTFTLRNHPRNVENREYLVHRVSYDIQETDYSSNDETAHVFEVRFSVIPSSTTFRPQRVTPHPRTHGPQTARVVGKAGEELWTDQYGRIKVQFHWDRYGQKNENSSCWVRVSSPWAGGGFGGIQMPRVNDEVIVDFIGGQPDRPIVIGRVYNASNMPPWELPANATQSGFLSRSKNGDPGTANALMFEDASGQERIWLHAERNMDTEVEANETHSVDLNRSTTIGVDDTLMVVGARTTTVQGQETETFMSGADRTVTGPVNETITGDETRTLTGNFIEDITGNVDQTIVGDVTETTTGNVTRTITGNVVDETTGDVDETITGNLTQETTGDVNRTITGAVTDTTTGDVNATVTGNTTRTFNGTIDETVTGQYTITAPTGMTVDTPNWKVTNASNTTHWYTKHLVATSWKATATGVEADVYGLRGQVFGVNFQWSAVKLDYFDFRNDGGKTRIVMNVLEAYSTAATMGMGGPWVNMRALHLLG</sequence>
<evidence type="ECO:0000313" key="6">
    <source>
        <dbReference type="EMBL" id="ARP96705.1"/>
    </source>
</evidence>
<dbReference type="RefSeq" id="WP_086080351.1">
    <property type="nucleotide sequence ID" value="NZ_CP021111.1"/>
</dbReference>
<dbReference type="Pfam" id="PF04717">
    <property type="entry name" value="Phage_base_V"/>
    <property type="match status" value="1"/>
</dbReference>
<keyword evidence="3" id="KW-0964">Secreted</keyword>
<dbReference type="InterPro" id="IPR006531">
    <property type="entry name" value="Gp5/Vgr_OB"/>
</dbReference>
<evidence type="ECO:0000256" key="3">
    <source>
        <dbReference type="ARBA" id="ARBA00022525"/>
    </source>
</evidence>
<dbReference type="SUPFAM" id="SSF69279">
    <property type="entry name" value="Phage tail proteins"/>
    <property type="match status" value="2"/>
</dbReference>
<evidence type="ECO:0000313" key="7">
    <source>
        <dbReference type="Proteomes" id="UP000194161"/>
    </source>
</evidence>
<dbReference type="Proteomes" id="UP000194161">
    <property type="component" value="Chromosome"/>
</dbReference>
<dbReference type="InterPro" id="IPR037026">
    <property type="entry name" value="Vgr_OB-fold_dom_sf"/>
</dbReference>
<dbReference type="AlphaFoldDB" id="A0A1W6ZHG9"/>
<dbReference type="PANTHER" id="PTHR32305:SF15">
    <property type="entry name" value="PROTEIN RHSA-RELATED"/>
    <property type="match status" value="1"/>
</dbReference>
<organism evidence="6 7">
    <name type="scientific">Bordetella genomosp. 13</name>
    <dbReference type="NCBI Taxonomy" id="463040"/>
    <lineage>
        <taxon>Bacteria</taxon>
        <taxon>Pseudomonadati</taxon>
        <taxon>Pseudomonadota</taxon>
        <taxon>Betaproteobacteria</taxon>
        <taxon>Burkholderiales</taxon>
        <taxon>Alcaligenaceae</taxon>
        <taxon>Bordetella</taxon>
    </lineage>
</organism>
<feature type="domain" description="Gp5/Type VI secretion system Vgr C-terminal trimerisation" evidence="5">
    <location>
        <begin position="465"/>
        <end position="569"/>
    </location>
</feature>
<reference evidence="6 7" key="1">
    <citation type="submission" date="2017-05" db="EMBL/GenBank/DDBJ databases">
        <title>Complete and WGS of Bordetella genogroups.</title>
        <authorList>
            <person name="Spilker T."/>
            <person name="LiPuma J."/>
        </authorList>
    </citation>
    <scope>NUCLEOTIDE SEQUENCE [LARGE SCALE GENOMIC DNA]</scope>
    <source>
        <strain evidence="6 7">AU7206</strain>
    </source>
</reference>
<evidence type="ECO:0000259" key="5">
    <source>
        <dbReference type="Pfam" id="PF22178"/>
    </source>
</evidence>
<gene>
    <name evidence="6" type="ORF">CAL15_21440</name>
</gene>
<dbReference type="NCBIfam" id="TIGR01646">
    <property type="entry name" value="vgr_GE"/>
    <property type="match status" value="1"/>
</dbReference>
<dbReference type="Gene3D" id="2.40.50.230">
    <property type="entry name" value="Gp5 N-terminal domain"/>
    <property type="match status" value="1"/>
</dbReference>
<name>A0A1W6ZHG9_9BORD</name>
<dbReference type="Pfam" id="PF22178">
    <property type="entry name" value="Gp5_trimer_C"/>
    <property type="match status" value="1"/>
</dbReference>
<dbReference type="InterPro" id="IPR006533">
    <property type="entry name" value="T6SS_Vgr_RhsGE"/>
</dbReference>
<dbReference type="OrthoDB" id="1907165at2"/>
<dbReference type="SUPFAM" id="SSF69349">
    <property type="entry name" value="Phage fibre proteins"/>
    <property type="match status" value="1"/>
</dbReference>
<evidence type="ECO:0000259" key="4">
    <source>
        <dbReference type="Pfam" id="PF04717"/>
    </source>
</evidence>
<proteinExistence type="inferred from homology"/>
<dbReference type="STRING" id="463040.CAL15_21440"/>
<dbReference type="SUPFAM" id="SSF69255">
    <property type="entry name" value="gp5 N-terminal domain-like"/>
    <property type="match status" value="1"/>
</dbReference>
<protein>
    <submittedName>
        <fullName evidence="6">Type VI secretion protein Vgr</fullName>
    </submittedName>
</protein>
<evidence type="ECO:0000256" key="1">
    <source>
        <dbReference type="ARBA" id="ARBA00004613"/>
    </source>
</evidence>
<dbReference type="GO" id="GO:0005576">
    <property type="term" value="C:extracellular region"/>
    <property type="evidence" value="ECO:0007669"/>
    <property type="project" value="UniProtKB-SubCell"/>
</dbReference>
<dbReference type="InterPro" id="IPR054030">
    <property type="entry name" value="Gp5_Vgr_C"/>
</dbReference>
<dbReference type="Pfam" id="PF05954">
    <property type="entry name" value="Phage_GPD"/>
    <property type="match status" value="1"/>
</dbReference>
<dbReference type="Gene3D" id="4.10.220.110">
    <property type="match status" value="1"/>
</dbReference>
<feature type="domain" description="Gp5/Type VI secretion system Vgr protein OB-fold" evidence="4">
    <location>
        <begin position="381"/>
        <end position="448"/>
    </location>
</feature>
<dbReference type="Gene3D" id="2.30.110.50">
    <property type="match status" value="1"/>
</dbReference>